<dbReference type="InterPro" id="IPR035093">
    <property type="entry name" value="RelE/ParE_toxin_dom_sf"/>
</dbReference>
<gene>
    <name evidence="3" type="ORF">VZD24_04060</name>
    <name evidence="2" type="ORF">VZD85_04050</name>
</gene>
<dbReference type="Proteomes" id="UP001390963">
    <property type="component" value="Unassembled WGS sequence"/>
</dbReference>
<proteinExistence type="predicted"/>
<evidence type="ECO:0000313" key="4">
    <source>
        <dbReference type="Proteomes" id="UP001388259"/>
    </source>
</evidence>
<keyword evidence="1" id="KW-1277">Toxin-antitoxin system</keyword>
<keyword evidence="5" id="KW-1185">Reference proteome</keyword>
<dbReference type="EMBL" id="JBANCF010000002">
    <property type="protein sequence ID" value="MEM0572680.1"/>
    <property type="molecule type" value="Genomic_DNA"/>
</dbReference>
<reference evidence="2 5" key="1">
    <citation type="submission" date="2024-01" db="EMBL/GenBank/DDBJ databases">
        <title>Aequorivita flavus sp. nov., isolated from deep-sea sediment.</title>
        <authorList>
            <person name="Chen X."/>
        </authorList>
    </citation>
    <scope>NUCLEOTIDE SEQUENCE</scope>
    <source>
        <strain evidence="2">MCCC 1A16923</strain>
        <strain evidence="3 5">MCCC 1A16935</strain>
    </source>
</reference>
<dbReference type="EMBL" id="JAZBJM010000002">
    <property type="protein sequence ID" value="MEM0517514.1"/>
    <property type="molecule type" value="Genomic_DNA"/>
</dbReference>
<dbReference type="Pfam" id="PF05016">
    <property type="entry name" value="ParE_toxin"/>
    <property type="match status" value="1"/>
</dbReference>
<comment type="caution">
    <text evidence="2">The sequence shown here is derived from an EMBL/GenBank/DDBJ whole genome shotgun (WGS) entry which is preliminary data.</text>
</comment>
<sequence>MDDKVKGIHWSPEAERDLEEIFEFYFKNPPNSASKNIVSIITETEKMVFTKQWQVDEFDPTCRRVIVKGKFRVVYKIINEFILVTAVYPTKKNPENFRKE</sequence>
<dbReference type="Proteomes" id="UP001388259">
    <property type="component" value="Unassembled WGS sequence"/>
</dbReference>
<name>A0AB35YTV9_9FLAO</name>
<evidence type="ECO:0000256" key="1">
    <source>
        <dbReference type="ARBA" id="ARBA00022649"/>
    </source>
</evidence>
<accession>A0AB35YTV9</accession>
<protein>
    <submittedName>
        <fullName evidence="2">Type II toxin-antitoxin system RelE/ParE family toxin</fullName>
    </submittedName>
</protein>
<dbReference type="RefSeq" id="WP_342686786.1">
    <property type="nucleotide sequence ID" value="NZ_JAZBJM010000002.1"/>
</dbReference>
<dbReference type="InterPro" id="IPR007712">
    <property type="entry name" value="RelE/ParE_toxin"/>
</dbReference>
<organism evidence="2 4">
    <name type="scientific">Aequorivita flava</name>
    <dbReference type="NCBI Taxonomy" id="3114371"/>
    <lineage>
        <taxon>Bacteria</taxon>
        <taxon>Pseudomonadati</taxon>
        <taxon>Bacteroidota</taxon>
        <taxon>Flavobacteriia</taxon>
        <taxon>Flavobacteriales</taxon>
        <taxon>Flavobacteriaceae</taxon>
        <taxon>Aequorivita</taxon>
    </lineage>
</organism>
<dbReference type="Gene3D" id="3.30.2310.20">
    <property type="entry name" value="RelE-like"/>
    <property type="match status" value="1"/>
</dbReference>
<dbReference type="AlphaFoldDB" id="A0AB35YTV9"/>
<evidence type="ECO:0000313" key="5">
    <source>
        <dbReference type="Proteomes" id="UP001390963"/>
    </source>
</evidence>
<evidence type="ECO:0000313" key="3">
    <source>
        <dbReference type="EMBL" id="MEM0572680.1"/>
    </source>
</evidence>
<evidence type="ECO:0000313" key="2">
    <source>
        <dbReference type="EMBL" id="MEM0517514.1"/>
    </source>
</evidence>